<reference evidence="1" key="2">
    <citation type="submission" date="2021-09" db="EMBL/GenBank/DDBJ databases">
        <authorList>
            <person name="Gilroy R."/>
        </authorList>
    </citation>
    <scope>NUCLEOTIDE SEQUENCE</scope>
    <source>
        <strain evidence="1">1647</strain>
    </source>
</reference>
<protein>
    <submittedName>
        <fullName evidence="1">Antitoxin VbhA family protein</fullName>
    </submittedName>
</protein>
<comment type="caution">
    <text evidence="1">The sequence shown here is derived from an EMBL/GenBank/DDBJ whole genome shotgun (WGS) entry which is preliminary data.</text>
</comment>
<sequence>MIRTSSKQSTHTPAELMDFADGALGAAGHEVTDPAMRELLERVARREITAEEAVAKARDHYDA</sequence>
<evidence type="ECO:0000313" key="1">
    <source>
        <dbReference type="EMBL" id="HJF48378.1"/>
    </source>
</evidence>
<evidence type="ECO:0000313" key="2">
    <source>
        <dbReference type="Proteomes" id="UP000775129"/>
    </source>
</evidence>
<gene>
    <name evidence="1" type="ORF">K8W24_01050</name>
</gene>
<proteinExistence type="predicted"/>
<name>A0A921GLZ9_9MICO</name>
<reference evidence="1" key="1">
    <citation type="journal article" date="2021" name="PeerJ">
        <title>Extensive microbial diversity within the chicken gut microbiome revealed by metagenomics and culture.</title>
        <authorList>
            <person name="Gilroy R."/>
            <person name="Ravi A."/>
            <person name="Getino M."/>
            <person name="Pursley I."/>
            <person name="Horton D.L."/>
            <person name="Alikhan N.F."/>
            <person name="Baker D."/>
            <person name="Gharbi K."/>
            <person name="Hall N."/>
            <person name="Watson M."/>
            <person name="Adriaenssens E.M."/>
            <person name="Foster-Nyarko E."/>
            <person name="Jarju S."/>
            <person name="Secka A."/>
            <person name="Antonio M."/>
            <person name="Oren A."/>
            <person name="Chaudhuri R.R."/>
            <person name="La Ragione R."/>
            <person name="Hildebrand F."/>
            <person name="Pallen M.J."/>
        </authorList>
    </citation>
    <scope>NUCLEOTIDE SEQUENCE</scope>
    <source>
        <strain evidence="1">1647</strain>
    </source>
</reference>
<dbReference type="InterPro" id="IPR033788">
    <property type="entry name" value="VbhA-like"/>
</dbReference>
<dbReference type="AlphaFoldDB" id="A0A921GLZ9"/>
<organism evidence="1 2">
    <name type="scientific">Brachybacterium paraconglomeratum</name>
    <dbReference type="NCBI Taxonomy" id="173362"/>
    <lineage>
        <taxon>Bacteria</taxon>
        <taxon>Bacillati</taxon>
        <taxon>Actinomycetota</taxon>
        <taxon>Actinomycetes</taxon>
        <taxon>Micrococcales</taxon>
        <taxon>Dermabacteraceae</taxon>
        <taxon>Brachybacterium</taxon>
    </lineage>
</organism>
<dbReference type="CDD" id="cd11586">
    <property type="entry name" value="VbhA_like"/>
    <property type="match status" value="1"/>
</dbReference>
<dbReference type="Proteomes" id="UP000775129">
    <property type="component" value="Unassembled WGS sequence"/>
</dbReference>
<accession>A0A921GLZ9</accession>
<dbReference type="EMBL" id="DYWO01000038">
    <property type="protein sequence ID" value="HJF48378.1"/>
    <property type="molecule type" value="Genomic_DNA"/>
</dbReference>